<dbReference type="AlphaFoldDB" id="J3N6K2"/>
<feature type="region of interest" description="Disordered" evidence="1">
    <location>
        <begin position="122"/>
        <end position="148"/>
    </location>
</feature>
<name>J3N6K2_ORYBR</name>
<keyword evidence="3" id="KW-1185">Reference proteome</keyword>
<evidence type="ECO:0000313" key="2">
    <source>
        <dbReference type="EnsemblPlants" id="OB11G14380.1"/>
    </source>
</evidence>
<protein>
    <submittedName>
        <fullName evidence="2">Uncharacterized protein</fullName>
    </submittedName>
</protein>
<dbReference type="OMA" id="DCKSAVE"/>
<reference evidence="2" key="2">
    <citation type="submission" date="2013-04" db="UniProtKB">
        <authorList>
            <consortium name="EnsemblPlants"/>
        </authorList>
    </citation>
    <scope>IDENTIFICATION</scope>
</reference>
<dbReference type="HOGENOM" id="CLU_768558_0_0_1"/>
<feature type="region of interest" description="Disordered" evidence="1">
    <location>
        <begin position="262"/>
        <end position="361"/>
    </location>
</feature>
<accession>J3N6K2</accession>
<dbReference type="EnsemblPlants" id="OB11G14380.1">
    <property type="protein sequence ID" value="OB11G14380.1"/>
    <property type="gene ID" value="OB11G14380"/>
</dbReference>
<dbReference type="Gramene" id="OB11G14380.1">
    <property type="protein sequence ID" value="OB11G14380.1"/>
    <property type="gene ID" value="OB11G14380"/>
</dbReference>
<reference evidence="2" key="1">
    <citation type="journal article" date="2013" name="Nat. Commun.">
        <title>Whole-genome sequencing of Oryza brachyantha reveals mechanisms underlying Oryza genome evolution.</title>
        <authorList>
            <person name="Chen J."/>
            <person name="Huang Q."/>
            <person name="Gao D."/>
            <person name="Wang J."/>
            <person name="Lang Y."/>
            <person name="Liu T."/>
            <person name="Li B."/>
            <person name="Bai Z."/>
            <person name="Luis Goicoechea J."/>
            <person name="Liang C."/>
            <person name="Chen C."/>
            <person name="Zhang W."/>
            <person name="Sun S."/>
            <person name="Liao Y."/>
            <person name="Zhang X."/>
            <person name="Yang L."/>
            <person name="Song C."/>
            <person name="Wang M."/>
            <person name="Shi J."/>
            <person name="Liu G."/>
            <person name="Liu J."/>
            <person name="Zhou H."/>
            <person name="Zhou W."/>
            <person name="Yu Q."/>
            <person name="An N."/>
            <person name="Chen Y."/>
            <person name="Cai Q."/>
            <person name="Wang B."/>
            <person name="Liu B."/>
            <person name="Min J."/>
            <person name="Huang Y."/>
            <person name="Wu H."/>
            <person name="Li Z."/>
            <person name="Zhang Y."/>
            <person name="Yin Y."/>
            <person name="Song W."/>
            <person name="Jiang J."/>
            <person name="Jackson S.A."/>
            <person name="Wing R.A."/>
            <person name="Wang J."/>
            <person name="Chen M."/>
        </authorList>
    </citation>
    <scope>NUCLEOTIDE SEQUENCE [LARGE SCALE GENOMIC DNA]</scope>
    <source>
        <strain evidence="2">cv. IRGC 101232</strain>
    </source>
</reference>
<evidence type="ECO:0000256" key="1">
    <source>
        <dbReference type="SAM" id="MobiDB-lite"/>
    </source>
</evidence>
<organism evidence="2">
    <name type="scientific">Oryza brachyantha</name>
    <name type="common">malo sina</name>
    <dbReference type="NCBI Taxonomy" id="4533"/>
    <lineage>
        <taxon>Eukaryota</taxon>
        <taxon>Viridiplantae</taxon>
        <taxon>Streptophyta</taxon>
        <taxon>Embryophyta</taxon>
        <taxon>Tracheophyta</taxon>
        <taxon>Spermatophyta</taxon>
        <taxon>Magnoliopsida</taxon>
        <taxon>Liliopsida</taxon>
        <taxon>Poales</taxon>
        <taxon>Poaceae</taxon>
        <taxon>BOP clade</taxon>
        <taxon>Oryzoideae</taxon>
        <taxon>Oryzeae</taxon>
        <taxon>Oryzinae</taxon>
        <taxon>Oryza</taxon>
    </lineage>
</organism>
<feature type="compositionally biased region" description="Low complexity" evidence="1">
    <location>
        <begin position="289"/>
        <end position="303"/>
    </location>
</feature>
<proteinExistence type="predicted"/>
<sequence length="361" mass="37112">MSAFDATLLVNPPIRFVLELTLEGNPRYPLPLNLADCGGRGADDDGDGGGAGRRLHARMRRPISPSYSLLDLAGVDAGDDDPLDSCPFAGLCCPNDPLDQVLNLDTSAFGYSFFDSLGLEPSPPRVRCPGPGGGGGDGEEEEEEKDCKSAVERLPFAADARVGALSAPVAGGVSTLGAFPESKLLPLPLPLPYAGFGALTPCSAVGPGASGSGLMATPFAVPDNPLPPLPEARFDARPAVGGGESGMTMPDSVSQNRLLPLPGVRSATPSAPPGTPFRWELAAPSGGVSTTPSDSSLLSDESPPVTNLPKALGLTRPRKRRTGRRPPDWLLTCPLHLVPKTARGGGKSIKELNAGAALSSD</sequence>
<evidence type="ECO:0000313" key="3">
    <source>
        <dbReference type="Proteomes" id="UP000006038"/>
    </source>
</evidence>
<dbReference type="Proteomes" id="UP000006038">
    <property type="component" value="Chromosome 11"/>
</dbReference>